<name>A0A1S7DQQ5_RIEAN</name>
<feature type="transmembrane region" description="Helical" evidence="3">
    <location>
        <begin position="6"/>
        <end position="23"/>
    </location>
</feature>
<dbReference type="InterPro" id="IPR001357">
    <property type="entry name" value="BRCT_dom"/>
</dbReference>
<evidence type="ECO:0000313" key="5">
    <source>
        <dbReference type="EMBL" id="AQY21444.1"/>
    </source>
</evidence>
<dbReference type="SUPFAM" id="SSF52113">
    <property type="entry name" value="BRCT domain"/>
    <property type="match status" value="1"/>
</dbReference>
<dbReference type="CDD" id="cd17748">
    <property type="entry name" value="BRCT_DNA_ligase_like"/>
    <property type="match status" value="1"/>
</dbReference>
<evidence type="ECO:0000313" key="6">
    <source>
        <dbReference type="Proteomes" id="UP000189883"/>
    </source>
</evidence>
<evidence type="ECO:0000256" key="2">
    <source>
        <dbReference type="ARBA" id="ARBA00022801"/>
    </source>
</evidence>
<proteinExistence type="predicted"/>
<keyword evidence="3" id="KW-1133">Transmembrane helix</keyword>
<keyword evidence="1" id="KW-0479">Metal-binding</keyword>
<evidence type="ECO:0000259" key="4">
    <source>
        <dbReference type="PROSITE" id="PS50172"/>
    </source>
</evidence>
<protein>
    <recommendedName>
        <fullName evidence="4">BRCT domain-containing protein</fullName>
    </recommendedName>
</protein>
<keyword evidence="3" id="KW-0472">Membrane</keyword>
<dbReference type="PROSITE" id="PS50172">
    <property type="entry name" value="BRCT"/>
    <property type="match status" value="1"/>
</dbReference>
<sequence>MSFIGFVIVFVIVVSIYYIYVGYSSEGNTNDSKKDTNTIDVDIPHPVKSHPIKVFQYLEKTRAPYLGDIYYQLEQQGLFSDYRIKDAFREKLDKGTLNGARWRDKLTYQELKDFYDEEIPNYNYVTTFAIAGVSHENRMEYIEKNCFVGDELKLVPEPDNPHDKKAIKILFGRKKIGYVPSKKCIEVLEIIQKGYILKIDEIIKDGFVNVFVSLYESEAILPKLEKEPSYKIDNPDEIVFLSDLHRREITQEEIAELQSRKIDRKYYYPKKDVEDTSSVFYKKKVVITGKFTYFPDRNNLAKLLYDVGADIDTSVTEKVEYVIAGEDAGWRKLEKAEEFGIEIINEDKIIEIFKLKI</sequence>
<dbReference type="GO" id="GO:0008270">
    <property type="term" value="F:zinc ion binding"/>
    <property type="evidence" value="ECO:0007669"/>
    <property type="project" value="InterPro"/>
</dbReference>
<dbReference type="GO" id="GO:0016818">
    <property type="term" value="F:hydrolase activity, acting on acid anhydrides, in phosphorus-containing anhydrides"/>
    <property type="evidence" value="ECO:0007669"/>
    <property type="project" value="InterPro"/>
</dbReference>
<dbReference type="GO" id="GO:0003676">
    <property type="term" value="F:nucleic acid binding"/>
    <property type="evidence" value="ECO:0007669"/>
    <property type="project" value="InterPro"/>
</dbReference>
<dbReference type="InterPro" id="IPR036420">
    <property type="entry name" value="BRCT_dom_sf"/>
</dbReference>
<accession>A0A1S7DQQ5</accession>
<evidence type="ECO:0000256" key="3">
    <source>
        <dbReference type="SAM" id="Phobius"/>
    </source>
</evidence>
<feature type="domain" description="BRCT" evidence="4">
    <location>
        <begin position="275"/>
        <end position="357"/>
    </location>
</feature>
<dbReference type="AlphaFoldDB" id="A0A1S7DQQ5"/>
<keyword evidence="3" id="KW-0812">Transmembrane</keyword>
<dbReference type="InterPro" id="IPR014905">
    <property type="entry name" value="HIRAN"/>
</dbReference>
<dbReference type="EMBL" id="CP011859">
    <property type="protein sequence ID" value="AQY21444.1"/>
    <property type="molecule type" value="Genomic_DNA"/>
</dbReference>
<gene>
    <name evidence="5" type="ORF">AB406_0486</name>
</gene>
<dbReference type="Gene3D" id="3.30.70.2330">
    <property type="match status" value="1"/>
</dbReference>
<dbReference type="SMART" id="SM00292">
    <property type="entry name" value="BRCT"/>
    <property type="match status" value="1"/>
</dbReference>
<reference evidence="5 6" key="1">
    <citation type="submission" date="2015-06" db="EMBL/GenBank/DDBJ databases">
        <title>R. anatipestifer strain HXb2 is the most virulent strain so far, and the genome sequence would help us uncover the pathogenesis.</title>
        <authorList>
            <person name="Hu Q."/>
            <person name="Qi J."/>
            <person name="Bo H."/>
            <person name="Liu G."/>
            <person name="Tao M."/>
            <person name="Ding Y."/>
            <person name="Xue Y."/>
        </authorList>
    </citation>
    <scope>NUCLEOTIDE SEQUENCE [LARGE SCALE GENOMIC DNA]</scope>
    <source>
        <strain evidence="5 6">HXb2</strain>
    </source>
</reference>
<dbReference type="Pfam" id="PF08797">
    <property type="entry name" value="HIRAN"/>
    <property type="match status" value="1"/>
</dbReference>
<keyword evidence="2" id="KW-0378">Hydrolase</keyword>
<evidence type="ECO:0000256" key="1">
    <source>
        <dbReference type="ARBA" id="ARBA00022723"/>
    </source>
</evidence>
<dbReference type="Gene3D" id="3.40.50.10190">
    <property type="entry name" value="BRCT domain"/>
    <property type="match status" value="1"/>
</dbReference>
<organism evidence="5 6">
    <name type="scientific">Riemerella anatipestifer</name>
    <name type="common">Moraxella anatipestifer</name>
    <dbReference type="NCBI Taxonomy" id="34085"/>
    <lineage>
        <taxon>Bacteria</taxon>
        <taxon>Pseudomonadati</taxon>
        <taxon>Bacteroidota</taxon>
        <taxon>Flavobacteriia</taxon>
        <taxon>Flavobacteriales</taxon>
        <taxon>Weeksellaceae</taxon>
        <taxon>Riemerella</taxon>
    </lineage>
</organism>
<dbReference type="RefSeq" id="WP_079206706.1">
    <property type="nucleotide sequence ID" value="NZ_CP011859.1"/>
</dbReference>
<dbReference type="Proteomes" id="UP000189883">
    <property type="component" value="Chromosome"/>
</dbReference>
<dbReference type="Pfam" id="PF00533">
    <property type="entry name" value="BRCT"/>
    <property type="match status" value="1"/>
</dbReference>